<dbReference type="SUPFAM" id="SSF56672">
    <property type="entry name" value="DNA/RNA polymerases"/>
    <property type="match status" value="1"/>
</dbReference>
<dbReference type="Gene3D" id="1.10.1320.10">
    <property type="entry name" value="DNA-directed RNA polymerase, N-terminal domain"/>
    <property type="match status" value="1"/>
</dbReference>
<name>A0A6A7C1F3_9PEZI</name>
<dbReference type="Pfam" id="PF00940">
    <property type="entry name" value="RNA_pol"/>
    <property type="match status" value="1"/>
</dbReference>
<dbReference type="PANTHER" id="PTHR10102">
    <property type="entry name" value="DNA-DIRECTED RNA POLYMERASE, MITOCHONDRIAL"/>
    <property type="match status" value="1"/>
</dbReference>
<evidence type="ECO:0000256" key="7">
    <source>
        <dbReference type="ARBA" id="ARBA00022946"/>
    </source>
</evidence>
<feature type="region of interest" description="Disordered" evidence="11">
    <location>
        <begin position="980"/>
        <end position="1013"/>
    </location>
</feature>
<keyword evidence="7" id="KW-0809">Transit peptide</keyword>
<evidence type="ECO:0000256" key="9">
    <source>
        <dbReference type="ARBA" id="ARBA00048552"/>
    </source>
</evidence>
<dbReference type="OrthoDB" id="276422at2759"/>
<comment type="catalytic activity">
    <reaction evidence="9 10">
        <text>RNA(n) + a ribonucleoside 5'-triphosphate = RNA(n+1) + diphosphate</text>
        <dbReference type="Rhea" id="RHEA:21248"/>
        <dbReference type="Rhea" id="RHEA-COMP:14527"/>
        <dbReference type="Rhea" id="RHEA-COMP:17342"/>
        <dbReference type="ChEBI" id="CHEBI:33019"/>
        <dbReference type="ChEBI" id="CHEBI:61557"/>
        <dbReference type="ChEBI" id="CHEBI:140395"/>
        <dbReference type="EC" id="2.7.7.6"/>
    </reaction>
</comment>
<gene>
    <name evidence="14" type="ORF">K470DRAFT_299474</name>
</gene>
<dbReference type="PANTHER" id="PTHR10102:SF0">
    <property type="entry name" value="DNA-DIRECTED RNA POLYMERASE, MITOCHONDRIAL"/>
    <property type="match status" value="1"/>
</dbReference>
<protein>
    <recommendedName>
        <fullName evidence="3 10">DNA-directed RNA polymerase</fullName>
        <ecNumber evidence="3 10">2.7.7.6</ecNumber>
    </recommendedName>
</protein>
<dbReference type="InterPro" id="IPR046950">
    <property type="entry name" value="DNA-dir_Rpol_C_phage-type"/>
</dbReference>
<comment type="function">
    <text evidence="1 10">DNA-dependent RNA polymerase catalyzes the transcription of DNA into RNA using the four ribonucleoside triphosphates as substrates.</text>
</comment>
<dbReference type="FunFam" id="1.10.287.280:FF:000001">
    <property type="entry name" value="DNA-directed RNA polymerase"/>
    <property type="match status" value="1"/>
</dbReference>
<keyword evidence="6 10" id="KW-0548">Nucleotidyltransferase</keyword>
<evidence type="ECO:0000256" key="6">
    <source>
        <dbReference type="ARBA" id="ARBA00022695"/>
    </source>
</evidence>
<feature type="chain" id="PRO_5025687416" description="DNA-directed RNA polymerase" evidence="12">
    <location>
        <begin position="24"/>
        <end position="1327"/>
    </location>
</feature>
<dbReference type="GO" id="GO:0003899">
    <property type="term" value="F:DNA-directed RNA polymerase activity"/>
    <property type="evidence" value="ECO:0007669"/>
    <property type="project" value="UniProtKB-EC"/>
</dbReference>
<feature type="domain" description="DNA-directed RNA polymerase N-terminal" evidence="13">
    <location>
        <begin position="309"/>
        <end position="617"/>
    </location>
</feature>
<evidence type="ECO:0000256" key="11">
    <source>
        <dbReference type="SAM" id="MobiDB-lite"/>
    </source>
</evidence>
<dbReference type="GO" id="GO:0001018">
    <property type="term" value="F:mitochondrial promoter sequence-specific DNA binding"/>
    <property type="evidence" value="ECO:0007669"/>
    <property type="project" value="TreeGrafter"/>
</dbReference>
<accession>A0A6A7C1F3</accession>
<keyword evidence="4 10" id="KW-0240">DNA-directed RNA polymerase</keyword>
<evidence type="ECO:0000259" key="13">
    <source>
        <dbReference type="SMART" id="SM01311"/>
    </source>
</evidence>
<dbReference type="PROSITE" id="PS00489">
    <property type="entry name" value="RNA_POL_PHAGE_2"/>
    <property type="match status" value="1"/>
</dbReference>
<dbReference type="SMART" id="SM01311">
    <property type="entry name" value="RPOL_N"/>
    <property type="match status" value="1"/>
</dbReference>
<reference evidence="14" key="1">
    <citation type="journal article" date="2020" name="Stud. Mycol.">
        <title>101 Dothideomycetes genomes: a test case for predicting lifestyles and emergence of pathogens.</title>
        <authorList>
            <person name="Haridas S."/>
            <person name="Albert R."/>
            <person name="Binder M."/>
            <person name="Bloem J."/>
            <person name="Labutti K."/>
            <person name="Salamov A."/>
            <person name="Andreopoulos B."/>
            <person name="Baker S."/>
            <person name="Barry K."/>
            <person name="Bills G."/>
            <person name="Bluhm B."/>
            <person name="Cannon C."/>
            <person name="Castanera R."/>
            <person name="Culley D."/>
            <person name="Daum C."/>
            <person name="Ezra D."/>
            <person name="Gonzalez J."/>
            <person name="Henrissat B."/>
            <person name="Kuo A."/>
            <person name="Liang C."/>
            <person name="Lipzen A."/>
            <person name="Lutzoni F."/>
            <person name="Magnuson J."/>
            <person name="Mondo S."/>
            <person name="Nolan M."/>
            <person name="Ohm R."/>
            <person name="Pangilinan J."/>
            <person name="Park H.-J."/>
            <person name="Ramirez L."/>
            <person name="Alfaro M."/>
            <person name="Sun H."/>
            <person name="Tritt A."/>
            <person name="Yoshinaga Y."/>
            <person name="Zwiers L.-H."/>
            <person name="Turgeon B."/>
            <person name="Goodwin S."/>
            <person name="Spatafora J."/>
            <person name="Crous P."/>
            <person name="Grigoriev I."/>
        </authorList>
    </citation>
    <scope>NUCLEOTIDE SEQUENCE</scope>
    <source>
        <strain evidence="14">CBS 480.64</strain>
    </source>
</reference>
<dbReference type="EC" id="2.7.7.6" evidence="3 10"/>
<evidence type="ECO:0000256" key="5">
    <source>
        <dbReference type="ARBA" id="ARBA00022679"/>
    </source>
</evidence>
<evidence type="ECO:0000256" key="10">
    <source>
        <dbReference type="RuleBase" id="RU003805"/>
    </source>
</evidence>
<comment type="similarity">
    <text evidence="2 10">Belongs to the phage and mitochondrial RNA polymerase family.</text>
</comment>
<dbReference type="Pfam" id="PF14700">
    <property type="entry name" value="RPOL_N"/>
    <property type="match status" value="1"/>
</dbReference>
<dbReference type="InterPro" id="IPR002092">
    <property type="entry name" value="DNA-dir_Rpol_phage-type"/>
</dbReference>
<evidence type="ECO:0000256" key="12">
    <source>
        <dbReference type="SAM" id="SignalP"/>
    </source>
</evidence>
<dbReference type="InterPro" id="IPR029262">
    <property type="entry name" value="RPOL_N"/>
</dbReference>
<organism evidence="14 15">
    <name type="scientific">Piedraia hortae CBS 480.64</name>
    <dbReference type="NCBI Taxonomy" id="1314780"/>
    <lineage>
        <taxon>Eukaryota</taxon>
        <taxon>Fungi</taxon>
        <taxon>Dikarya</taxon>
        <taxon>Ascomycota</taxon>
        <taxon>Pezizomycotina</taxon>
        <taxon>Dothideomycetes</taxon>
        <taxon>Dothideomycetidae</taxon>
        <taxon>Capnodiales</taxon>
        <taxon>Piedraiaceae</taxon>
        <taxon>Piedraia</taxon>
    </lineage>
</organism>
<keyword evidence="8 10" id="KW-0804">Transcription</keyword>
<evidence type="ECO:0000256" key="8">
    <source>
        <dbReference type="ARBA" id="ARBA00023163"/>
    </source>
</evidence>
<dbReference type="InterPro" id="IPR043502">
    <property type="entry name" value="DNA/RNA_pol_sf"/>
</dbReference>
<dbReference type="Proteomes" id="UP000799421">
    <property type="component" value="Unassembled WGS sequence"/>
</dbReference>
<keyword evidence="15" id="KW-1185">Reference proteome</keyword>
<evidence type="ECO:0000256" key="4">
    <source>
        <dbReference type="ARBA" id="ARBA00022478"/>
    </source>
</evidence>
<proteinExistence type="inferred from homology"/>
<dbReference type="GO" id="GO:0006390">
    <property type="term" value="P:mitochondrial transcription"/>
    <property type="evidence" value="ECO:0007669"/>
    <property type="project" value="TreeGrafter"/>
</dbReference>
<feature type="signal peptide" evidence="12">
    <location>
        <begin position="1"/>
        <end position="23"/>
    </location>
</feature>
<evidence type="ECO:0000256" key="2">
    <source>
        <dbReference type="ARBA" id="ARBA00009493"/>
    </source>
</evidence>
<evidence type="ECO:0000256" key="3">
    <source>
        <dbReference type="ARBA" id="ARBA00012418"/>
    </source>
</evidence>
<evidence type="ECO:0000256" key="1">
    <source>
        <dbReference type="ARBA" id="ARBA00004026"/>
    </source>
</evidence>
<dbReference type="GO" id="GO:0034245">
    <property type="term" value="C:mitochondrial DNA-directed RNA polymerase complex"/>
    <property type="evidence" value="ECO:0007669"/>
    <property type="project" value="TreeGrafter"/>
</dbReference>
<dbReference type="PROSITE" id="PS00900">
    <property type="entry name" value="RNA_POL_PHAGE_1"/>
    <property type="match status" value="1"/>
</dbReference>
<evidence type="ECO:0000313" key="15">
    <source>
        <dbReference type="Proteomes" id="UP000799421"/>
    </source>
</evidence>
<sequence length="1327" mass="148955">MLAGRRRQLRLAASLAQPWLALAQLRHIRSLPTIRRHLATTTDQPVHGGSADEYVPWGAAIVPDESPVVLPTLLHSPDANSTKVQHGVLGSTSDLLQHLYTSLNIGRLARAEAIIRRLAENVPVQSPHLRHAHTVYLDERLGCSLEAADVQRKGEILREMKSWFEMEVCQKGVQPDARMLVVMTRATIDALEGESRDGEIRRYVEWAHSLGEDVGEEVLYSEEYDDDELLVVGQAMDMFPAEEEAGEAIEAAPEVVEKAPSVDMLPELISTEQKGSGLQGIKYTMQPLTDVPPLPPDASEEAKHQRALMLQKQLEERSLEMAIDRWRRADEELREMGISSALESKPVAALMWQWHQTLVPILKKEVAEVTKLLNKPDQKTDDDRYHYGPYLELFTPDTLAAHTIMNVTAMIVNGKTRDMNHYDLEVKLIQLTTGLVKHLEEECQMLTAKKKQPKGAKAGRLKLAKRRTDRAEPDLINWPIEAKVKLGALLIGKLIEAAQLPVTREHPRTKENVTQMQPAFLHRVKYVSGRKVGVVAPNPALVDKLLSEPTGSLLAKRMPMLVKPKPWTGWTSGGYLFHPSTIMRLTPPDEGNRDYFRAAAQRGDLQQVYNGLNALSEVPWRVHPGVLKTQIEAWNTGEEIANFPALNPHFEIPPEPSDDPSTGSRRRWLAALKEIKDRRTGLHSKRCFQNYQLEVARSYANETLYFPHNMDFRGRAYPIPPYLNHMGADNVRGLLVFANGKPLGENGLRWLKIHTATVAGKDKISLSERVQFTEDHLEDIYDSAHNPLGGRRWWLQAEDAWQTLAACFELTAAMESPDPTKFISTLPIQQDGTCNGLQHYAALGGDEVGARQVNLEPGDKPADVYTAVAEAVTESIHNDALAGDPLAKELDGHVTRKCVKQPVMTNVYGVTFFGAREQVDRQLEEIFPTKPPTHRRVLAHYITKKIFSSLGTMFRGAQDIQFWLGRCAGRIVTSLTPEQITELTQPAKHPSSPTPEVKKRGRRPTSPPKETSLVTAEDIRNRHQAIAASRFLFKSTVIWTTPLRLPVVQPYRQPQYQYIKTGLQTIRLQNPQIHNPVSKRKQLQGFPPNFIHSLDATHMFLSAISCREKGLTFAAIHDSFWTHACDVDELGGTLRAAFVNMHAEDVVGRLREEMEVRYAGCVYLCPVMPESEAGRKINALRKGRKGGHELKMEVERLELLRSDNPEERDRGEKMITPGAIVEKYGEGGVEMEELGVVEGQKLGKVPEGVDRDVAGREVIEGEEEEEREEDAEAGAAAQENVKVVKGKKTGKSATHLLYVWRPLTFPEVPRKGSFNVRRLIGSQYFFH</sequence>
<dbReference type="EMBL" id="MU005976">
    <property type="protein sequence ID" value="KAF2861057.1"/>
    <property type="molecule type" value="Genomic_DNA"/>
</dbReference>
<keyword evidence="5 10" id="KW-0808">Transferase</keyword>
<keyword evidence="12" id="KW-0732">Signal</keyword>
<dbReference type="InterPro" id="IPR037159">
    <property type="entry name" value="RNA_POL_N_sf"/>
</dbReference>
<evidence type="ECO:0000313" key="14">
    <source>
        <dbReference type="EMBL" id="KAF2861057.1"/>
    </source>
</evidence>
<dbReference type="Gene3D" id="1.10.150.20">
    <property type="entry name" value="5' to 3' exonuclease, C-terminal subdomain"/>
    <property type="match status" value="1"/>
</dbReference>
<dbReference type="Gene3D" id="1.10.287.280">
    <property type="match status" value="1"/>
</dbReference>